<dbReference type="EMBL" id="JAIWQS010000005">
    <property type="protein sequence ID" value="KAJ8764212.1"/>
    <property type="molecule type" value="Genomic_DNA"/>
</dbReference>
<feature type="region of interest" description="Disordered" evidence="1">
    <location>
        <begin position="42"/>
        <end position="72"/>
    </location>
</feature>
<evidence type="ECO:0000256" key="2">
    <source>
        <dbReference type="SAM" id="SignalP"/>
    </source>
</evidence>
<evidence type="ECO:0000313" key="4">
    <source>
        <dbReference type="Proteomes" id="UP001159364"/>
    </source>
</evidence>
<keyword evidence="2" id="KW-0732">Signal</keyword>
<feature type="compositionally biased region" description="Basic and acidic residues" evidence="1">
    <location>
        <begin position="158"/>
        <end position="170"/>
    </location>
</feature>
<name>A0AAV8TBG7_9ROSI</name>
<feature type="signal peptide" evidence="2">
    <location>
        <begin position="1"/>
        <end position="20"/>
    </location>
</feature>
<sequence length="194" mass="21155">MSLFPVLSLLICLSVHACNARYLGLVFDKETKASISAKDLGEKVPDKTSLPSEIVPPKLVENGDQGGRKPNKDVLSNLGNVLGVSTMEMKVEKDCLNDHEQSRILETSGLFVALSFATVVAHVSNKVRAGTEVIVSRSYPYETQQAGNQESSTVHAGGDVHEAAESKENETTEDIIEMDYAQPHRKPPIHNEKN</sequence>
<comment type="caution">
    <text evidence="3">The sequence shown here is derived from an EMBL/GenBank/DDBJ whole genome shotgun (WGS) entry which is preliminary data.</text>
</comment>
<dbReference type="AlphaFoldDB" id="A0AAV8TBG7"/>
<dbReference type="PANTHER" id="PTHR34961:SF7">
    <property type="entry name" value="TRANSMEMBRANE PROTEIN"/>
    <property type="match status" value="1"/>
</dbReference>
<keyword evidence="4" id="KW-1185">Reference proteome</keyword>
<dbReference type="InterPro" id="IPR053313">
    <property type="entry name" value="RGF"/>
</dbReference>
<organism evidence="3 4">
    <name type="scientific">Erythroxylum novogranatense</name>
    <dbReference type="NCBI Taxonomy" id="1862640"/>
    <lineage>
        <taxon>Eukaryota</taxon>
        <taxon>Viridiplantae</taxon>
        <taxon>Streptophyta</taxon>
        <taxon>Embryophyta</taxon>
        <taxon>Tracheophyta</taxon>
        <taxon>Spermatophyta</taxon>
        <taxon>Magnoliopsida</taxon>
        <taxon>eudicotyledons</taxon>
        <taxon>Gunneridae</taxon>
        <taxon>Pentapetalae</taxon>
        <taxon>rosids</taxon>
        <taxon>fabids</taxon>
        <taxon>Malpighiales</taxon>
        <taxon>Erythroxylaceae</taxon>
        <taxon>Erythroxylum</taxon>
    </lineage>
</organism>
<evidence type="ECO:0000256" key="1">
    <source>
        <dbReference type="SAM" id="MobiDB-lite"/>
    </source>
</evidence>
<feature type="compositionally biased region" description="Polar residues" evidence="1">
    <location>
        <begin position="143"/>
        <end position="154"/>
    </location>
</feature>
<dbReference type="Pfam" id="PF21529">
    <property type="entry name" value="GLV1-2"/>
    <property type="match status" value="1"/>
</dbReference>
<dbReference type="Proteomes" id="UP001159364">
    <property type="component" value="Linkage Group LG05"/>
</dbReference>
<protein>
    <submittedName>
        <fullName evidence="3">Uncharacterized protein</fullName>
    </submittedName>
</protein>
<feature type="chain" id="PRO_5043664482" evidence="2">
    <location>
        <begin position="21"/>
        <end position="194"/>
    </location>
</feature>
<proteinExistence type="predicted"/>
<dbReference type="InterPro" id="IPR049306">
    <property type="entry name" value="GLV1-2"/>
</dbReference>
<dbReference type="PANTHER" id="PTHR34961">
    <property type="entry name" value="TRANSMEMBRANE PROTEIN"/>
    <property type="match status" value="1"/>
</dbReference>
<reference evidence="3 4" key="1">
    <citation type="submission" date="2021-09" db="EMBL/GenBank/DDBJ databases">
        <title>Genomic insights and catalytic innovation underlie evolution of tropane alkaloids biosynthesis.</title>
        <authorList>
            <person name="Wang Y.-J."/>
            <person name="Tian T."/>
            <person name="Huang J.-P."/>
            <person name="Huang S.-X."/>
        </authorList>
    </citation>
    <scope>NUCLEOTIDE SEQUENCE [LARGE SCALE GENOMIC DNA]</scope>
    <source>
        <strain evidence="3">KIB-2018</strain>
        <tissue evidence="3">Leaf</tissue>
    </source>
</reference>
<gene>
    <name evidence="3" type="ORF">K2173_005392</name>
</gene>
<evidence type="ECO:0000313" key="3">
    <source>
        <dbReference type="EMBL" id="KAJ8764212.1"/>
    </source>
</evidence>
<accession>A0AAV8TBG7</accession>
<feature type="region of interest" description="Disordered" evidence="1">
    <location>
        <begin position="143"/>
        <end position="194"/>
    </location>
</feature>